<dbReference type="Pfam" id="PF04851">
    <property type="entry name" value="ResIII"/>
    <property type="match status" value="1"/>
</dbReference>
<dbReference type="Gene3D" id="3.40.50.300">
    <property type="entry name" value="P-loop containing nucleotide triphosphate hydrolases"/>
    <property type="match status" value="4"/>
</dbReference>
<keyword evidence="2" id="KW-0378">Hydrolase</keyword>
<reference evidence="8 9" key="1">
    <citation type="submission" date="2019-09" db="EMBL/GenBank/DDBJ databases">
        <title>The complete genome of Methanoplanus sp. FWC-SCC4.</title>
        <authorList>
            <person name="Chen S.-C."/>
            <person name="Zhou Y.-Z."/>
            <person name="Lai M.-C."/>
        </authorList>
    </citation>
    <scope>NUCLEOTIDE SEQUENCE [LARGE SCALE GENOMIC DNA]</scope>
    <source>
        <strain evidence="8 9">FWC-SCC4</strain>
    </source>
</reference>
<organism evidence="8 9">
    <name type="scientific">Methanochimaera problematica</name>
    <dbReference type="NCBI Taxonomy" id="2609417"/>
    <lineage>
        <taxon>Archaea</taxon>
        <taxon>Methanobacteriati</taxon>
        <taxon>Methanobacteriota</taxon>
        <taxon>Stenosarchaea group</taxon>
        <taxon>Methanomicrobia</taxon>
        <taxon>Methanomicrobiales</taxon>
        <taxon>Methanomicrobiaceae</taxon>
        <taxon>Methanochimaera</taxon>
    </lineage>
</organism>
<keyword evidence="1" id="KW-0547">Nucleotide-binding</keyword>
<evidence type="ECO:0000259" key="6">
    <source>
        <dbReference type="PROSITE" id="PS51192"/>
    </source>
</evidence>
<dbReference type="InterPro" id="IPR027417">
    <property type="entry name" value="P-loop_NTPase"/>
</dbReference>
<dbReference type="SMART" id="SM00490">
    <property type="entry name" value="HELICc"/>
    <property type="match status" value="1"/>
</dbReference>
<dbReference type="Pfam" id="PF00271">
    <property type="entry name" value="Helicase_C"/>
    <property type="match status" value="1"/>
</dbReference>
<feature type="region of interest" description="Disordered" evidence="5">
    <location>
        <begin position="1004"/>
        <end position="1040"/>
    </location>
</feature>
<keyword evidence="9" id="KW-1185">Reference proteome</keyword>
<dbReference type="GO" id="GO:0003677">
    <property type="term" value="F:DNA binding"/>
    <property type="evidence" value="ECO:0007669"/>
    <property type="project" value="InterPro"/>
</dbReference>
<dbReference type="InterPro" id="IPR001650">
    <property type="entry name" value="Helicase_C-like"/>
</dbReference>
<dbReference type="GO" id="GO:0005524">
    <property type="term" value="F:ATP binding"/>
    <property type="evidence" value="ECO:0007669"/>
    <property type="project" value="UniProtKB-KW"/>
</dbReference>
<evidence type="ECO:0000256" key="1">
    <source>
        <dbReference type="ARBA" id="ARBA00022741"/>
    </source>
</evidence>
<evidence type="ECO:0000313" key="8">
    <source>
        <dbReference type="EMBL" id="WOF16786.1"/>
    </source>
</evidence>
<feature type="compositionally biased region" description="Polar residues" evidence="5">
    <location>
        <begin position="1019"/>
        <end position="1032"/>
    </location>
</feature>
<dbReference type="InterPro" id="IPR014001">
    <property type="entry name" value="Helicase_ATP-bd"/>
</dbReference>
<evidence type="ECO:0000256" key="4">
    <source>
        <dbReference type="ARBA" id="ARBA00022840"/>
    </source>
</evidence>
<feature type="domain" description="Helicase C-terminal" evidence="7">
    <location>
        <begin position="511"/>
        <end position="665"/>
    </location>
</feature>
<protein>
    <submittedName>
        <fullName evidence="8">AAA family ATPase</fullName>
    </submittedName>
</protein>
<evidence type="ECO:0000256" key="5">
    <source>
        <dbReference type="SAM" id="MobiDB-lite"/>
    </source>
</evidence>
<name>A0AA97I4W0_9EURY</name>
<dbReference type="Proteomes" id="UP001301797">
    <property type="component" value="Chromosome"/>
</dbReference>
<dbReference type="EMBL" id="CP043875">
    <property type="protein sequence ID" value="WOF16786.1"/>
    <property type="molecule type" value="Genomic_DNA"/>
</dbReference>
<evidence type="ECO:0000259" key="7">
    <source>
        <dbReference type="PROSITE" id="PS51194"/>
    </source>
</evidence>
<feature type="region of interest" description="Disordered" evidence="5">
    <location>
        <begin position="853"/>
        <end position="872"/>
    </location>
</feature>
<dbReference type="CDD" id="cd17932">
    <property type="entry name" value="DEXQc_UvrD"/>
    <property type="match status" value="1"/>
</dbReference>
<keyword evidence="4" id="KW-0067">ATP-binding</keyword>
<dbReference type="Pfam" id="PF00580">
    <property type="entry name" value="UvrD-helicase"/>
    <property type="match status" value="2"/>
</dbReference>
<dbReference type="PANTHER" id="PTHR11274">
    <property type="entry name" value="RAD25/XP-B DNA REPAIR HELICASE"/>
    <property type="match status" value="1"/>
</dbReference>
<dbReference type="GO" id="GO:0016787">
    <property type="term" value="F:hydrolase activity"/>
    <property type="evidence" value="ECO:0007669"/>
    <property type="project" value="UniProtKB-KW"/>
</dbReference>
<dbReference type="RefSeq" id="WP_317136218.1">
    <property type="nucleotide sequence ID" value="NZ_CP043875.1"/>
</dbReference>
<dbReference type="GeneID" id="85230267"/>
<dbReference type="PROSITE" id="PS51192">
    <property type="entry name" value="HELICASE_ATP_BIND_1"/>
    <property type="match status" value="1"/>
</dbReference>
<gene>
    <name evidence="8" type="ORF">F1737_08845</name>
</gene>
<dbReference type="PANTHER" id="PTHR11274:SF0">
    <property type="entry name" value="GENERAL TRANSCRIPTION AND DNA REPAIR FACTOR IIH HELICASE SUBUNIT XPB"/>
    <property type="match status" value="1"/>
</dbReference>
<evidence type="ECO:0000256" key="3">
    <source>
        <dbReference type="ARBA" id="ARBA00022806"/>
    </source>
</evidence>
<proteinExistence type="predicted"/>
<dbReference type="GO" id="GO:0140097">
    <property type="term" value="F:catalytic activity, acting on DNA"/>
    <property type="evidence" value="ECO:0007669"/>
    <property type="project" value="UniProtKB-ARBA"/>
</dbReference>
<dbReference type="InterPro" id="IPR014016">
    <property type="entry name" value="UvrD-like_ATP-bd"/>
</dbReference>
<evidence type="ECO:0000313" key="9">
    <source>
        <dbReference type="Proteomes" id="UP001301797"/>
    </source>
</evidence>
<dbReference type="InterPro" id="IPR006935">
    <property type="entry name" value="Helicase/UvrB_N"/>
</dbReference>
<dbReference type="SMART" id="SM00487">
    <property type="entry name" value="DEXDc"/>
    <property type="match status" value="2"/>
</dbReference>
<feature type="domain" description="Helicase ATP-binding" evidence="6">
    <location>
        <begin position="248"/>
        <end position="402"/>
    </location>
</feature>
<dbReference type="KEGG" id="mefw:F1737_08845"/>
<dbReference type="SUPFAM" id="SSF52540">
    <property type="entry name" value="P-loop containing nucleoside triphosphate hydrolases"/>
    <property type="match status" value="2"/>
</dbReference>
<evidence type="ECO:0000256" key="2">
    <source>
        <dbReference type="ARBA" id="ARBA00022801"/>
    </source>
</evidence>
<sequence length="1666" mass="188566">MVRCTKCGVRDATDMGLCRVCLSGKNNCQRDIPDFKDFADKYLKDPYTGFFYADDALLQYSYYRQDGYRFVPLLGLDFKEEHRKLRNWYSDHFFTILESRIKSESVYNPISDNPDYYDETKELFGRFLEVTNNLISNVSHTKTGIHGSADIAIINNILKKIIVNISKDKKRKTPLEFSGPEIIDRVATTFEAGSGLFFLELFFIIKDREFLFNLMDIISRTDLKTAMQIAGQPRMMLIPWKHQEKAVSMWEEANHYGVVEMATATGKTAVGMMAIEKLWKESLHSVKGKKVLVACHSTVILNQWRREIIKKMGIPAESGKSYKTGISADSITIRFETIQTIIRRPLEYSTDLLIIDEVHHMRGLKYREALAVNHKWLLGLTAQLGDPYKRQTISKELAKVVYEYPILQALKDGIIPEFSWVVHPVYLDIKEQADFLEISGKIRKSFNYVRNDKGTILHITNKKGFSIKSLGDFIYLCERARLTGKALPDQWKALQALVLKRRQIIHTSQPRLEKALELAKSLGNKHKIVIFLMNIESCNFVGRELKKYFENVFVIHSQIKERPIDIVNKFIAVETGILIGADMLNEGIDIKSADIGINLAFTKSRLQLIQRMGRVLRKDGNKKPTFYQLVAIPERSFYVEEMDAELFIDDLAWVQSSALHMGLDLNIEWKDSELAEYQGEAERFFRLSHENKEFSGNTGTFNFKSAIEEFSYTAVRRIPGILQIFPGEELTDRQWEDIIRTAHATVNSEISVEKGKFLNLSRAWYILILCGRDPVKLANLFKNALKTIEKENSEYVPLPEMALDKHGTIFFPCIEKTGELLKPEVCDGTIEKAELNSDPSVVENHKVTFIKKSPSQTKGTKEAPETHTGSESGRIVVPAAEIKVPSFVNDIEKLSAVAPNTVSPTRSDKIIIPTIPQVKNHESDFVTGEKGNPDFTVTSPRCEKTISEIFSLQNVGDLTKDKLKMFLKRLRKDMDGGSAAKIKEEVIPPKIVINASEEGATCVQRPETNPCADEVTSKGDLQSNSGINTDESTTGEDYNEYSGFPDIYQKGIIETRPGERIIVDAGPGTGKTAVACARVAWLIDRGGISPVRVWLVSFTRTAVKEIQSRISEYLDNPDDVYSIRIATLDSHAWNIHSGFDDAASLTGSYEDTIEKLTQKINEDGDEADYIKNNIRHLIIDEAQDIVSPRSELILSIIDHMSEDAGISVFSDDAQAIYGFAEKNNDESKQSGKILTGILKENYPDIFSRKKLEKIHRTKSLGLCKIFHDTRLKVLDQNRGAEKFTAVRDDILSNSEEIKGMGVGDFDDDDCFVLFRKKAEVLRASAFTKTDHRLRMSGLPVCILPWVGIVLNDFTEENLKKNVFTELWDERISGTSFEVSDSEKAWDMINRLSGKSATRVSMTDLRIRLGAQRPPAGICYPEFGCSGPVLSTIHASKGRETKEVRLIIPEIQKWNNIDYDEEARVFFVAATRARERLLHGRGYQTYTLSVNNCPRVFGHVKNKRNALQVQIGLENDISAECISGKSYFELPEDVESNIKTMMNISSDLADAFAWRDYKSDYTYRIALGNPDGIKISNLDSSDIYALRKRSVAVLSKGVNNDIFKARSTLWKGYTTTPSFFKHLHIFGLRTIVVPPDDSIAETLHYPWCESGIMPAPIISGFPTIYFN</sequence>
<accession>A0AA97I4W0</accession>
<keyword evidence="3" id="KW-0347">Helicase</keyword>
<dbReference type="PROSITE" id="PS51194">
    <property type="entry name" value="HELICASE_CTER"/>
    <property type="match status" value="1"/>
</dbReference>
<dbReference type="GO" id="GO:0004386">
    <property type="term" value="F:helicase activity"/>
    <property type="evidence" value="ECO:0007669"/>
    <property type="project" value="UniProtKB-KW"/>
</dbReference>
<dbReference type="InterPro" id="IPR050615">
    <property type="entry name" value="ATP-dep_DNA_Helicase"/>
</dbReference>